<comment type="cofactor">
    <cofactor evidence="10">
        <name>FMN</name>
        <dbReference type="ChEBI" id="CHEBI:58210"/>
    </cofactor>
</comment>
<comment type="function">
    <text evidence="10">Part of a membrane-bound complex that couples electron transfer with translocation of ions across the membrane.</text>
</comment>
<feature type="transmembrane region" description="Helical" evidence="10">
    <location>
        <begin position="241"/>
        <end position="261"/>
    </location>
</feature>
<dbReference type="EC" id="7.-.-.-" evidence="10"/>
<dbReference type="NCBIfam" id="NF002011">
    <property type="entry name" value="PRK00816.1"/>
    <property type="match status" value="1"/>
</dbReference>
<keyword evidence="4 10" id="KW-0288">FMN</keyword>
<comment type="similarity">
    <text evidence="10">Belongs to the NqrB/RnfD family.</text>
</comment>
<sequence>MSFKLAASPHQRIPTRTSKLMFTVALAALPGIAAQYWFFGAGVFWQLLLAIATAVASEALILKIRGKEIASTLADNSAMLTGVLLAISLPPLAPWWLVVIGTAFAIIMVKQLYGGLGYNLFNPAMAAYVMLLISFPLQMTSWHPATGFGAHGYGFIDAAYLIFTGFSSEGFSLAQILSGIDGVTTATPLDHFKTSLTQGYTSSEIIANNPQGMLAGIGWDWVNLAYLASGIYLLQQKVIRWHIPVGVLGGLFVAALVSFLLSPDNTATPIFHLFSGAAMLGAFFIATDPVSASTTVKGRLIFGGLIGLLVYLIRTHGGYPDGMAFAVLLANMCVPLIDYYTQPRTYGHSEETPLEDGKGESS</sequence>
<evidence type="ECO:0000256" key="5">
    <source>
        <dbReference type="ARBA" id="ARBA00022692"/>
    </source>
</evidence>
<keyword evidence="5 10" id="KW-0812">Transmembrane</keyword>
<keyword evidence="3 10" id="KW-0285">Flavoprotein</keyword>
<feature type="transmembrane region" description="Helical" evidence="10">
    <location>
        <begin position="213"/>
        <end position="234"/>
    </location>
</feature>
<comment type="subcellular location">
    <subcellularLocation>
        <location evidence="10">Cell inner membrane</location>
        <topology evidence="10">Multi-pass membrane protein</topology>
    </subcellularLocation>
</comment>
<dbReference type="InterPro" id="IPR004338">
    <property type="entry name" value="NqrB/RnfD"/>
</dbReference>
<accession>A0ABW4XHF7</accession>
<dbReference type="RefSeq" id="WP_345337705.1">
    <property type="nucleotide sequence ID" value="NZ_BAABLI010000003.1"/>
</dbReference>
<feature type="transmembrane region" description="Helical" evidence="10">
    <location>
        <begin position="298"/>
        <end position="317"/>
    </location>
</feature>
<dbReference type="Pfam" id="PF03116">
    <property type="entry name" value="NQR2_RnfD_RnfE"/>
    <property type="match status" value="1"/>
</dbReference>
<keyword evidence="9 10" id="KW-0472">Membrane</keyword>
<dbReference type="PANTHER" id="PTHR30578:SF0">
    <property type="entry name" value="ION-TRANSLOCATING OXIDOREDUCTASE COMPLEX SUBUNIT D"/>
    <property type="match status" value="1"/>
</dbReference>
<evidence type="ECO:0000256" key="1">
    <source>
        <dbReference type="ARBA" id="ARBA00022448"/>
    </source>
</evidence>
<feature type="transmembrane region" description="Helical" evidence="10">
    <location>
        <begin position="20"/>
        <end position="38"/>
    </location>
</feature>
<keyword evidence="10" id="KW-1003">Cell membrane</keyword>
<dbReference type="EMBL" id="JBHUHT010000003">
    <property type="protein sequence ID" value="MFD2094458.1"/>
    <property type="molecule type" value="Genomic_DNA"/>
</dbReference>
<evidence type="ECO:0000313" key="11">
    <source>
        <dbReference type="EMBL" id="MFD2094458.1"/>
    </source>
</evidence>
<feature type="transmembrane region" description="Helical" evidence="10">
    <location>
        <begin position="267"/>
        <end position="286"/>
    </location>
</feature>
<feature type="transmembrane region" description="Helical" evidence="10">
    <location>
        <begin position="120"/>
        <end position="139"/>
    </location>
</feature>
<keyword evidence="7 10" id="KW-0249">Electron transport</keyword>
<name>A0ABW4XHF7_9GAMM</name>
<reference evidence="12" key="1">
    <citation type="journal article" date="2019" name="Int. J. Syst. Evol. Microbiol.">
        <title>The Global Catalogue of Microorganisms (GCM) 10K type strain sequencing project: providing services to taxonomists for standard genome sequencing and annotation.</title>
        <authorList>
            <consortium name="The Broad Institute Genomics Platform"/>
            <consortium name="The Broad Institute Genome Sequencing Center for Infectious Disease"/>
            <person name="Wu L."/>
            <person name="Ma J."/>
        </authorList>
    </citation>
    <scope>NUCLEOTIDE SEQUENCE [LARGE SCALE GENOMIC DNA]</scope>
    <source>
        <strain evidence="12">CGMCC 1.10992</strain>
    </source>
</reference>
<evidence type="ECO:0000256" key="8">
    <source>
        <dbReference type="ARBA" id="ARBA00022989"/>
    </source>
</evidence>
<evidence type="ECO:0000256" key="9">
    <source>
        <dbReference type="ARBA" id="ARBA00023136"/>
    </source>
</evidence>
<evidence type="ECO:0000256" key="3">
    <source>
        <dbReference type="ARBA" id="ARBA00022630"/>
    </source>
</evidence>
<evidence type="ECO:0000256" key="2">
    <source>
        <dbReference type="ARBA" id="ARBA00022553"/>
    </source>
</evidence>
<evidence type="ECO:0000256" key="6">
    <source>
        <dbReference type="ARBA" id="ARBA00022967"/>
    </source>
</evidence>
<dbReference type="InterPro" id="IPR011303">
    <property type="entry name" value="RnfD_bac"/>
</dbReference>
<organism evidence="11 12">
    <name type="scientific">Corallincola platygyrae</name>
    <dbReference type="NCBI Taxonomy" id="1193278"/>
    <lineage>
        <taxon>Bacteria</taxon>
        <taxon>Pseudomonadati</taxon>
        <taxon>Pseudomonadota</taxon>
        <taxon>Gammaproteobacteria</taxon>
        <taxon>Alteromonadales</taxon>
        <taxon>Psychromonadaceae</taxon>
        <taxon>Corallincola</taxon>
    </lineage>
</organism>
<dbReference type="NCBIfam" id="TIGR01946">
    <property type="entry name" value="rnfD"/>
    <property type="match status" value="1"/>
</dbReference>
<keyword evidence="6 10" id="KW-1278">Translocase</keyword>
<evidence type="ECO:0000256" key="4">
    <source>
        <dbReference type="ARBA" id="ARBA00022643"/>
    </source>
</evidence>
<dbReference type="HAMAP" id="MF_00462">
    <property type="entry name" value="RsxD_RnfD"/>
    <property type="match status" value="1"/>
</dbReference>
<keyword evidence="12" id="KW-1185">Reference proteome</keyword>
<protein>
    <recommendedName>
        <fullName evidence="10">Ion-translocating oxidoreductase complex subunit D</fullName>
        <ecNumber evidence="10">7.-.-.-</ecNumber>
    </recommendedName>
    <alternativeName>
        <fullName evidence="10">Rnf electron transport complex subunit D</fullName>
    </alternativeName>
</protein>
<keyword evidence="8 10" id="KW-1133">Transmembrane helix</keyword>
<feature type="transmembrane region" description="Helical" evidence="10">
    <location>
        <begin position="44"/>
        <end position="62"/>
    </location>
</feature>
<evidence type="ECO:0000256" key="7">
    <source>
        <dbReference type="ARBA" id="ARBA00022982"/>
    </source>
</evidence>
<evidence type="ECO:0000256" key="10">
    <source>
        <dbReference type="HAMAP-Rule" id="MF_00462"/>
    </source>
</evidence>
<feature type="modified residue" description="FMN phosphoryl threonine" evidence="10">
    <location>
        <position position="187"/>
    </location>
</feature>
<keyword evidence="2 10" id="KW-0597">Phosphoprotein</keyword>
<dbReference type="Proteomes" id="UP001597380">
    <property type="component" value="Unassembled WGS sequence"/>
</dbReference>
<keyword evidence="1 10" id="KW-0813">Transport</keyword>
<proteinExistence type="inferred from homology"/>
<dbReference type="PANTHER" id="PTHR30578">
    <property type="entry name" value="ELECTRON TRANSPORT COMPLEX PROTEIN RNFD"/>
    <property type="match status" value="1"/>
</dbReference>
<comment type="caution">
    <text evidence="11">The sequence shown here is derived from an EMBL/GenBank/DDBJ whole genome shotgun (WGS) entry which is preliminary data.</text>
</comment>
<comment type="subunit">
    <text evidence="10">The complex is composed of six subunits: RnfA, RnfB, RnfC, RnfD, RnfE and RnfG.</text>
</comment>
<evidence type="ECO:0000313" key="12">
    <source>
        <dbReference type="Proteomes" id="UP001597380"/>
    </source>
</evidence>
<gene>
    <name evidence="11" type="primary">rsxD</name>
    <name evidence="10" type="synonym">rnfD</name>
    <name evidence="11" type="ORF">ACFSJ3_00545</name>
</gene>
<keyword evidence="10" id="KW-0997">Cell inner membrane</keyword>